<dbReference type="EMBL" id="LWMW01000092">
    <property type="protein sequence ID" value="KZX16455.1"/>
    <property type="molecule type" value="Genomic_DNA"/>
</dbReference>
<dbReference type="OrthoDB" id="374282at2157"/>
<dbReference type="PATRIC" id="fig|47311.3.peg.926"/>
<evidence type="ECO:0000313" key="1">
    <source>
        <dbReference type="EMBL" id="KZX16455.1"/>
    </source>
</evidence>
<organism evidence="1 2">
    <name type="scientific">Methanobrevibacter cuticularis</name>
    <dbReference type="NCBI Taxonomy" id="47311"/>
    <lineage>
        <taxon>Archaea</taxon>
        <taxon>Methanobacteriati</taxon>
        <taxon>Methanobacteriota</taxon>
        <taxon>Methanomada group</taxon>
        <taxon>Methanobacteria</taxon>
        <taxon>Methanobacteriales</taxon>
        <taxon>Methanobacteriaceae</taxon>
        <taxon>Methanobrevibacter</taxon>
    </lineage>
</organism>
<gene>
    <name evidence="1" type="ORF">MBCUT_08410</name>
</gene>
<name>A0A166EAP4_9EURY</name>
<protein>
    <submittedName>
        <fullName evidence="1">Uncharacterized protein</fullName>
    </submittedName>
</protein>
<evidence type="ECO:0000313" key="2">
    <source>
        <dbReference type="Proteomes" id="UP000077275"/>
    </source>
</evidence>
<reference evidence="1 2" key="1">
    <citation type="submission" date="2016-04" db="EMBL/GenBank/DDBJ databases">
        <title>Genome sequence of Methanobrevibacter cuticularis DSM 11139.</title>
        <authorList>
            <person name="Poehlein A."/>
            <person name="Seedorf H."/>
            <person name="Daniel R."/>
        </authorList>
    </citation>
    <scope>NUCLEOTIDE SEQUENCE [LARGE SCALE GENOMIC DNA]</scope>
    <source>
        <strain evidence="1 2">DSM 11139</strain>
    </source>
</reference>
<sequence>MNQLADILSNYFNIHKEIVFSDEIKYEDIKIFPAYEISILFLNSETISSFSIKPICLIINKFKDNKEEFYLHFLDSSIIDDYNSNKSINKIVREFVMEKIIN</sequence>
<dbReference type="STRING" id="47311.MBCUT_08410"/>
<dbReference type="AlphaFoldDB" id="A0A166EAP4"/>
<accession>A0A166EAP4</accession>
<dbReference type="RefSeq" id="WP_067259273.1">
    <property type="nucleotide sequence ID" value="NZ_LWMW01000092.1"/>
</dbReference>
<comment type="caution">
    <text evidence="1">The sequence shown here is derived from an EMBL/GenBank/DDBJ whole genome shotgun (WGS) entry which is preliminary data.</text>
</comment>
<proteinExistence type="predicted"/>
<dbReference type="Proteomes" id="UP000077275">
    <property type="component" value="Unassembled WGS sequence"/>
</dbReference>
<keyword evidence="2" id="KW-1185">Reference proteome</keyword>